<dbReference type="Gene3D" id="3.60.10.10">
    <property type="entry name" value="Endonuclease/exonuclease/phosphatase"/>
    <property type="match status" value="1"/>
</dbReference>
<dbReference type="SUPFAM" id="SSF56219">
    <property type="entry name" value="DNase I-like"/>
    <property type="match status" value="1"/>
</dbReference>
<dbReference type="InParanoid" id="A0A2J7R360"/>
<evidence type="ECO:0008006" key="3">
    <source>
        <dbReference type="Google" id="ProtNLM"/>
    </source>
</evidence>
<gene>
    <name evidence="1" type="ORF">B7P43_G04807</name>
</gene>
<sequence>MNVHSPTEDKIDDIKDGLYEELEHVFDKFPKYPMKSLLGDFNDKVGREDIFKVNFATSKNLPVKSTMFPHCNIHKFTRTSPDGKIYNQIDHILIYRRRHSSILDVRSFRAAHLPGGGKG</sequence>
<organism evidence="1 2">
    <name type="scientific">Cryptotermes secundus</name>
    <dbReference type="NCBI Taxonomy" id="105785"/>
    <lineage>
        <taxon>Eukaryota</taxon>
        <taxon>Metazoa</taxon>
        <taxon>Ecdysozoa</taxon>
        <taxon>Arthropoda</taxon>
        <taxon>Hexapoda</taxon>
        <taxon>Insecta</taxon>
        <taxon>Pterygota</taxon>
        <taxon>Neoptera</taxon>
        <taxon>Polyneoptera</taxon>
        <taxon>Dictyoptera</taxon>
        <taxon>Blattodea</taxon>
        <taxon>Blattoidea</taxon>
        <taxon>Termitoidae</taxon>
        <taxon>Kalotermitidae</taxon>
        <taxon>Cryptotermitinae</taxon>
        <taxon>Cryptotermes</taxon>
    </lineage>
</organism>
<dbReference type="Proteomes" id="UP000235965">
    <property type="component" value="Unassembled WGS sequence"/>
</dbReference>
<keyword evidence="2" id="KW-1185">Reference proteome</keyword>
<dbReference type="InterPro" id="IPR036691">
    <property type="entry name" value="Endo/exonu/phosph_ase_sf"/>
</dbReference>
<dbReference type="STRING" id="105785.A0A2J7R360"/>
<accession>A0A2J7R360</accession>
<comment type="caution">
    <text evidence="1">The sequence shown here is derived from an EMBL/GenBank/DDBJ whole genome shotgun (WGS) entry which is preliminary data.</text>
</comment>
<evidence type="ECO:0000313" key="1">
    <source>
        <dbReference type="EMBL" id="PNF35277.1"/>
    </source>
</evidence>
<dbReference type="EMBL" id="NEVH01007822">
    <property type="protein sequence ID" value="PNF35277.1"/>
    <property type="molecule type" value="Genomic_DNA"/>
</dbReference>
<reference evidence="1 2" key="1">
    <citation type="submission" date="2017-12" db="EMBL/GenBank/DDBJ databases">
        <title>Hemimetabolous genomes reveal molecular basis of termite eusociality.</title>
        <authorList>
            <person name="Harrison M.C."/>
            <person name="Jongepier E."/>
            <person name="Robertson H.M."/>
            <person name="Arning N."/>
            <person name="Bitard-Feildel T."/>
            <person name="Chao H."/>
            <person name="Childers C.P."/>
            <person name="Dinh H."/>
            <person name="Doddapaneni H."/>
            <person name="Dugan S."/>
            <person name="Gowin J."/>
            <person name="Greiner C."/>
            <person name="Han Y."/>
            <person name="Hu H."/>
            <person name="Hughes D.S.T."/>
            <person name="Huylmans A.-K."/>
            <person name="Kemena C."/>
            <person name="Kremer L.P.M."/>
            <person name="Lee S.L."/>
            <person name="Lopez-Ezquerra A."/>
            <person name="Mallet L."/>
            <person name="Monroy-Kuhn J.M."/>
            <person name="Moser A."/>
            <person name="Murali S.C."/>
            <person name="Muzny D.M."/>
            <person name="Otani S."/>
            <person name="Piulachs M.-D."/>
            <person name="Poelchau M."/>
            <person name="Qu J."/>
            <person name="Schaub F."/>
            <person name="Wada-Katsumata A."/>
            <person name="Worley K.C."/>
            <person name="Xie Q."/>
            <person name="Ylla G."/>
            <person name="Poulsen M."/>
            <person name="Gibbs R.A."/>
            <person name="Schal C."/>
            <person name="Richards S."/>
            <person name="Belles X."/>
            <person name="Korb J."/>
            <person name="Bornberg-Bauer E."/>
        </authorList>
    </citation>
    <scope>NUCLEOTIDE SEQUENCE [LARGE SCALE GENOMIC DNA]</scope>
    <source>
        <tissue evidence="1">Whole body</tissue>
    </source>
</reference>
<name>A0A2J7R360_9NEOP</name>
<dbReference type="AlphaFoldDB" id="A0A2J7R360"/>
<evidence type="ECO:0000313" key="2">
    <source>
        <dbReference type="Proteomes" id="UP000235965"/>
    </source>
</evidence>
<protein>
    <recommendedName>
        <fullName evidence="3">Endonuclease/exonuclease/phosphatase domain-containing protein</fullName>
    </recommendedName>
</protein>
<proteinExistence type="predicted"/>